<organism evidence="2">
    <name type="scientific">marine sediment metagenome</name>
    <dbReference type="NCBI Taxonomy" id="412755"/>
    <lineage>
        <taxon>unclassified sequences</taxon>
        <taxon>metagenomes</taxon>
        <taxon>ecological metagenomes</taxon>
    </lineage>
</organism>
<dbReference type="Pfam" id="PF09335">
    <property type="entry name" value="VTT_dom"/>
    <property type="match status" value="1"/>
</dbReference>
<dbReference type="InterPro" id="IPR032816">
    <property type="entry name" value="VTT_dom"/>
</dbReference>
<dbReference type="EMBL" id="LAZR01042723">
    <property type="protein sequence ID" value="KKL08822.1"/>
    <property type="molecule type" value="Genomic_DNA"/>
</dbReference>
<feature type="domain" description="VTT" evidence="1">
    <location>
        <begin position="1"/>
        <end position="59"/>
    </location>
</feature>
<proteinExistence type="predicted"/>
<evidence type="ECO:0000313" key="2">
    <source>
        <dbReference type="EMBL" id="KKL08822.1"/>
    </source>
</evidence>
<reference evidence="2" key="1">
    <citation type="journal article" date="2015" name="Nature">
        <title>Complex archaea that bridge the gap between prokaryotes and eukaryotes.</title>
        <authorList>
            <person name="Spang A."/>
            <person name="Saw J.H."/>
            <person name="Jorgensen S.L."/>
            <person name="Zaremba-Niedzwiedzka K."/>
            <person name="Martijn J."/>
            <person name="Lind A.E."/>
            <person name="van Eijk R."/>
            <person name="Schleper C."/>
            <person name="Guy L."/>
            <person name="Ettema T.J."/>
        </authorList>
    </citation>
    <scope>NUCLEOTIDE SEQUENCE</scope>
</reference>
<feature type="non-terminal residue" evidence="2">
    <location>
        <position position="1"/>
    </location>
</feature>
<name>A0A0F9B4W4_9ZZZZ</name>
<protein>
    <recommendedName>
        <fullName evidence="1">VTT domain-containing protein</fullName>
    </recommendedName>
</protein>
<comment type="caution">
    <text evidence="2">The sequence shown here is derived from an EMBL/GenBank/DDBJ whole genome shotgun (WGS) entry which is preliminary data.</text>
</comment>
<gene>
    <name evidence="2" type="ORF">LCGC14_2572030</name>
</gene>
<dbReference type="AlphaFoldDB" id="A0A0F9B4W4"/>
<evidence type="ECO:0000259" key="1">
    <source>
        <dbReference type="Pfam" id="PF09335"/>
    </source>
</evidence>
<accession>A0A0F9B4W4</accession>
<sequence length="71" mass="7713">VQRWMERRGTLTMFLLSIFPNPLFDLAGVAAGAVRMPIRRFFPAVLAGKVIKDTYLAAIGGVGASILTHLV</sequence>